<feature type="domain" description="Methyltransferase" evidence="10">
    <location>
        <begin position="48"/>
        <end position="137"/>
    </location>
</feature>
<reference evidence="12" key="1">
    <citation type="submission" date="2017-03" db="EMBL/GenBank/DDBJ databases">
        <title>Genomes of endolithic fungi from Antarctica.</title>
        <authorList>
            <person name="Coleine C."/>
            <person name="Masonjones S."/>
            <person name="Stajich J.E."/>
        </authorList>
    </citation>
    <scope>NUCLEOTIDE SEQUENCE [LARGE SCALE GENOMIC DNA]</scope>
    <source>
        <strain evidence="12">CCFEE 5527</strain>
    </source>
</reference>
<evidence type="ECO:0000256" key="1">
    <source>
        <dbReference type="ARBA" id="ARBA00004969"/>
    </source>
</evidence>
<name>A0A1V8TFP4_9PEZI</name>
<comment type="pathway">
    <text evidence="2">Lipid metabolism.</text>
</comment>
<evidence type="ECO:0000256" key="4">
    <source>
        <dbReference type="ARBA" id="ARBA00022679"/>
    </source>
</evidence>
<dbReference type="EMBL" id="NAJO01000009">
    <property type="protein sequence ID" value="OQO10200.1"/>
    <property type="molecule type" value="Genomic_DNA"/>
</dbReference>
<evidence type="ECO:0000256" key="2">
    <source>
        <dbReference type="ARBA" id="ARBA00005189"/>
    </source>
</evidence>
<sequence length="228" mass="25157">MAETKQDVAEHEMWEDLNIEYENAYQNNPYKKACVAKAIELLPAESRVLDIGCGTGVPVSKMLADAGLDVVGTDVAPKMVELAKSRIKGTFEVADTVEYEPRGRFGAVFIIYSHLGLSYSAFHSAVVKFVKALQPGGLMVIGQSIADDVPANATEWDSTKSYVDGFNLPFMGEPFATLMFTREGQKKYLRDLGMEIVYDTVDIFQPASEKSDPETQQYVIGQVPHDSK</sequence>
<feature type="region of interest" description="Disordered" evidence="9">
    <location>
        <begin position="209"/>
        <end position="228"/>
    </location>
</feature>
<evidence type="ECO:0000256" key="9">
    <source>
        <dbReference type="SAM" id="MobiDB-lite"/>
    </source>
</evidence>
<evidence type="ECO:0000256" key="3">
    <source>
        <dbReference type="ARBA" id="ARBA00022603"/>
    </source>
</evidence>
<dbReference type="PANTHER" id="PTHR44307:SF2">
    <property type="entry name" value="PHOSPHOETHANOLAMINE METHYLTRANSFERASE ISOFORM X1"/>
    <property type="match status" value="1"/>
</dbReference>
<dbReference type="CDD" id="cd02440">
    <property type="entry name" value="AdoMet_MTases"/>
    <property type="match status" value="1"/>
</dbReference>
<comment type="catalytic activity">
    <reaction evidence="8">
        <text>N-methylethanolamine phosphate + S-adenosyl-L-methionine = N,N-dimethylethanolamine phosphate + S-adenosyl-L-homocysteine + H(+)</text>
        <dbReference type="Rhea" id="RHEA:25321"/>
        <dbReference type="ChEBI" id="CHEBI:15378"/>
        <dbReference type="ChEBI" id="CHEBI:57781"/>
        <dbReference type="ChEBI" id="CHEBI:57856"/>
        <dbReference type="ChEBI" id="CHEBI:58641"/>
        <dbReference type="ChEBI" id="CHEBI:59789"/>
        <dbReference type="EC" id="2.1.1.103"/>
    </reaction>
    <physiologicalReaction direction="left-to-right" evidence="8">
        <dbReference type="Rhea" id="RHEA:25322"/>
    </physiologicalReaction>
</comment>
<comment type="catalytic activity">
    <reaction evidence="7">
        <text>phosphoethanolamine + S-adenosyl-L-methionine = N-methylethanolamine phosphate + S-adenosyl-L-homocysteine + H(+)</text>
        <dbReference type="Rhea" id="RHEA:20365"/>
        <dbReference type="ChEBI" id="CHEBI:15378"/>
        <dbReference type="ChEBI" id="CHEBI:57781"/>
        <dbReference type="ChEBI" id="CHEBI:57856"/>
        <dbReference type="ChEBI" id="CHEBI:58190"/>
        <dbReference type="ChEBI" id="CHEBI:59789"/>
        <dbReference type="EC" id="2.1.1.103"/>
    </reaction>
    <physiologicalReaction direction="left-to-right" evidence="7">
        <dbReference type="Rhea" id="RHEA:20366"/>
    </physiologicalReaction>
</comment>
<dbReference type="EC" id="2.1.1.103" evidence="5"/>
<gene>
    <name evidence="11" type="ORF">B0A48_04557</name>
</gene>
<protein>
    <recommendedName>
        <fullName evidence="5">phosphoethanolamine N-methyltransferase</fullName>
        <ecNumber evidence="5">2.1.1.103</ecNumber>
    </recommendedName>
</protein>
<keyword evidence="4" id="KW-0808">Transferase</keyword>
<evidence type="ECO:0000256" key="6">
    <source>
        <dbReference type="ARBA" id="ARBA00047619"/>
    </source>
</evidence>
<comment type="caution">
    <text evidence="11">The sequence shown here is derived from an EMBL/GenBank/DDBJ whole genome shotgun (WGS) entry which is preliminary data.</text>
</comment>
<dbReference type="InParanoid" id="A0A1V8TFP4"/>
<proteinExistence type="predicted"/>
<dbReference type="Gene3D" id="3.40.50.150">
    <property type="entry name" value="Vaccinia Virus protein VP39"/>
    <property type="match status" value="1"/>
</dbReference>
<dbReference type="InterPro" id="IPR029063">
    <property type="entry name" value="SAM-dependent_MTases_sf"/>
</dbReference>
<evidence type="ECO:0000256" key="7">
    <source>
        <dbReference type="ARBA" id="ARBA00047622"/>
    </source>
</evidence>
<dbReference type="GO" id="GO:0032259">
    <property type="term" value="P:methylation"/>
    <property type="evidence" value="ECO:0007669"/>
    <property type="project" value="UniProtKB-KW"/>
</dbReference>
<dbReference type="AlphaFoldDB" id="A0A1V8TFP4"/>
<comment type="catalytic activity">
    <reaction evidence="6">
        <text>N,N-dimethylethanolamine phosphate + S-adenosyl-L-methionine = phosphocholine + S-adenosyl-L-homocysteine + H(+)</text>
        <dbReference type="Rhea" id="RHEA:25325"/>
        <dbReference type="ChEBI" id="CHEBI:15378"/>
        <dbReference type="ChEBI" id="CHEBI:57856"/>
        <dbReference type="ChEBI" id="CHEBI:58641"/>
        <dbReference type="ChEBI" id="CHEBI:59789"/>
        <dbReference type="ChEBI" id="CHEBI:295975"/>
        <dbReference type="EC" id="2.1.1.103"/>
    </reaction>
    <physiologicalReaction direction="left-to-right" evidence="6">
        <dbReference type="Rhea" id="RHEA:25326"/>
    </physiologicalReaction>
</comment>
<dbReference type="SUPFAM" id="SSF53335">
    <property type="entry name" value="S-adenosyl-L-methionine-dependent methyltransferases"/>
    <property type="match status" value="1"/>
</dbReference>
<evidence type="ECO:0000256" key="5">
    <source>
        <dbReference type="ARBA" id="ARBA00035674"/>
    </source>
</evidence>
<dbReference type="GO" id="GO:0000234">
    <property type="term" value="F:phosphoethanolamine N-methyltransferase activity"/>
    <property type="evidence" value="ECO:0007669"/>
    <property type="project" value="UniProtKB-EC"/>
</dbReference>
<evidence type="ECO:0000256" key="8">
    <source>
        <dbReference type="ARBA" id="ARBA00047841"/>
    </source>
</evidence>
<evidence type="ECO:0000313" key="12">
    <source>
        <dbReference type="Proteomes" id="UP000192596"/>
    </source>
</evidence>
<comment type="pathway">
    <text evidence="1">Phospholipid metabolism; phosphatidylcholine biosynthesis.</text>
</comment>
<dbReference type="OrthoDB" id="540004at2759"/>
<evidence type="ECO:0000313" key="11">
    <source>
        <dbReference type="EMBL" id="OQO10200.1"/>
    </source>
</evidence>
<dbReference type="Pfam" id="PF13649">
    <property type="entry name" value="Methyltransf_25"/>
    <property type="match status" value="1"/>
</dbReference>
<organism evidence="11 12">
    <name type="scientific">Cryoendolithus antarcticus</name>
    <dbReference type="NCBI Taxonomy" id="1507870"/>
    <lineage>
        <taxon>Eukaryota</taxon>
        <taxon>Fungi</taxon>
        <taxon>Dikarya</taxon>
        <taxon>Ascomycota</taxon>
        <taxon>Pezizomycotina</taxon>
        <taxon>Dothideomycetes</taxon>
        <taxon>Dothideomycetidae</taxon>
        <taxon>Cladosporiales</taxon>
        <taxon>Cladosporiaceae</taxon>
        <taxon>Cryoendolithus</taxon>
    </lineage>
</organism>
<dbReference type="InterPro" id="IPR041698">
    <property type="entry name" value="Methyltransf_25"/>
</dbReference>
<evidence type="ECO:0000259" key="10">
    <source>
        <dbReference type="Pfam" id="PF13649"/>
    </source>
</evidence>
<dbReference type="PANTHER" id="PTHR44307">
    <property type="entry name" value="PHOSPHOETHANOLAMINE METHYLTRANSFERASE"/>
    <property type="match status" value="1"/>
</dbReference>
<accession>A0A1V8TFP4</accession>
<keyword evidence="3" id="KW-0489">Methyltransferase</keyword>
<keyword evidence="12" id="KW-1185">Reference proteome</keyword>
<dbReference type="Proteomes" id="UP000192596">
    <property type="component" value="Unassembled WGS sequence"/>
</dbReference>